<evidence type="ECO:0000313" key="6">
    <source>
        <dbReference type="Proteomes" id="UP000054337"/>
    </source>
</evidence>
<dbReference type="GO" id="GO:0016874">
    <property type="term" value="F:ligase activity"/>
    <property type="evidence" value="ECO:0007669"/>
    <property type="project" value="UniProtKB-KW"/>
</dbReference>
<dbReference type="PANTHER" id="PTHR43585:SF2">
    <property type="entry name" value="ATP-GRASP ENZYME FSQD"/>
    <property type="match status" value="1"/>
</dbReference>
<dbReference type="AlphaFoldDB" id="W7DQR5"/>
<evidence type="ECO:0000256" key="3">
    <source>
        <dbReference type="ARBA" id="ARBA00022840"/>
    </source>
</evidence>
<dbReference type="PANTHER" id="PTHR43585">
    <property type="entry name" value="FUMIPYRROLE BIOSYNTHESIS PROTEIN C"/>
    <property type="match status" value="1"/>
</dbReference>
<evidence type="ECO:0000256" key="2">
    <source>
        <dbReference type="ARBA" id="ARBA00022741"/>
    </source>
</evidence>
<keyword evidence="6" id="KW-1185">Reference proteome</keyword>
<dbReference type="Gene3D" id="3.40.50.20">
    <property type="match status" value="1"/>
</dbReference>
<dbReference type="EMBL" id="KI968944">
    <property type="protein sequence ID" value="EUN20583.1"/>
    <property type="molecule type" value="Genomic_DNA"/>
</dbReference>
<evidence type="ECO:0000256" key="1">
    <source>
        <dbReference type="ARBA" id="ARBA00022598"/>
    </source>
</evidence>
<dbReference type="RefSeq" id="XP_014550157.1">
    <property type="nucleotide sequence ID" value="XM_014694671.1"/>
</dbReference>
<feature type="domain" description="BL00235/CARNS1 N-terminal" evidence="4">
    <location>
        <begin position="237"/>
        <end position="323"/>
    </location>
</feature>
<dbReference type="Proteomes" id="UP000054337">
    <property type="component" value="Unassembled WGS sequence"/>
</dbReference>
<sequence length="446" mass="49284">MSRTAQIVYREEGDSHGERGRGWKITWSIAAQQPRFYQSANITIEAMTNAGVADELVADVGALMTSERDSLIALEDPEQTGTAERGALAEGVIGRRSLDFLVDTLQRTTTHALQAITLIAPRGHGNIVRADIVPKRMHDVDNVETTVALAEPLQLYTDESWTATTSLSTLFRTAAGAIRLSPLSEGTIADAWTALEPELENRLSVPLLLTGLKRQLLFMVEGGLSFPFAGACSWQLYETAKSLGIDLVVLAEEGHSLKQQPEFAHWCHDFVPIQCGYDAEFHARIVSAVKQYEQDSGRSADGLLTAYESYHIPVSTAAQQLGLSYEPLSAYEVATDKFKTSLSEGRKSYTASNVDEALHIARSETLPWPLIIKPCRGWASELVFKVDDIQQLEQFAPRMRSDSHGAQFVMEHYCSGPEVDINFVLYDGQVCFWGVVSSFFPFRNTS</sequence>
<protein>
    <recommendedName>
        <fullName evidence="4">BL00235/CARNS1 N-terminal domain-containing protein</fullName>
    </recommendedName>
</protein>
<name>W7DQR5_BIPV3</name>
<dbReference type="Gene3D" id="3.30.470.20">
    <property type="entry name" value="ATP-grasp fold, B domain"/>
    <property type="match status" value="1"/>
</dbReference>
<keyword evidence="2" id="KW-0547">Nucleotide-binding</keyword>
<evidence type="ECO:0000313" key="5">
    <source>
        <dbReference type="EMBL" id="EUN20583.1"/>
    </source>
</evidence>
<dbReference type="SUPFAM" id="SSF56059">
    <property type="entry name" value="Glutathione synthetase ATP-binding domain-like"/>
    <property type="match status" value="1"/>
</dbReference>
<dbReference type="HOGENOM" id="CLU_049902_0_0_1"/>
<dbReference type="GO" id="GO:0005524">
    <property type="term" value="F:ATP binding"/>
    <property type="evidence" value="ECO:0007669"/>
    <property type="project" value="UniProtKB-KW"/>
</dbReference>
<accession>W7DQR5</accession>
<dbReference type="OrthoDB" id="434648at2759"/>
<dbReference type="Pfam" id="PF18130">
    <property type="entry name" value="ATPgrasp_N"/>
    <property type="match status" value="1"/>
</dbReference>
<evidence type="ECO:0000259" key="4">
    <source>
        <dbReference type="Pfam" id="PF18130"/>
    </source>
</evidence>
<reference evidence="5 6" key="1">
    <citation type="journal article" date="2013" name="PLoS Genet.">
        <title>Comparative genome structure, secondary metabolite, and effector coding capacity across Cochliobolus pathogens.</title>
        <authorList>
            <person name="Condon B.J."/>
            <person name="Leng Y."/>
            <person name="Wu D."/>
            <person name="Bushley K.E."/>
            <person name="Ohm R.A."/>
            <person name="Otillar R."/>
            <person name="Martin J."/>
            <person name="Schackwitz W."/>
            <person name="Grimwood J."/>
            <person name="MohdZainudin N."/>
            <person name="Xue C."/>
            <person name="Wang R."/>
            <person name="Manning V.A."/>
            <person name="Dhillon B."/>
            <person name="Tu Z.J."/>
            <person name="Steffenson B.J."/>
            <person name="Salamov A."/>
            <person name="Sun H."/>
            <person name="Lowry S."/>
            <person name="LaButti K."/>
            <person name="Han J."/>
            <person name="Copeland A."/>
            <person name="Lindquist E."/>
            <person name="Barry K."/>
            <person name="Schmutz J."/>
            <person name="Baker S.E."/>
            <person name="Ciuffetti L.M."/>
            <person name="Grigoriev I.V."/>
            <person name="Zhong S."/>
            <person name="Turgeon B.G."/>
        </authorList>
    </citation>
    <scope>NUCLEOTIDE SEQUENCE [LARGE SCALE GENOMIC DNA]</scope>
    <source>
        <strain evidence="5 6">FI3</strain>
    </source>
</reference>
<organism evidence="5 6">
    <name type="scientific">Bipolaris victoriae (strain FI3)</name>
    <name type="common">Victoria blight of oats agent</name>
    <name type="synonym">Cochliobolus victoriae</name>
    <dbReference type="NCBI Taxonomy" id="930091"/>
    <lineage>
        <taxon>Eukaryota</taxon>
        <taxon>Fungi</taxon>
        <taxon>Dikarya</taxon>
        <taxon>Ascomycota</taxon>
        <taxon>Pezizomycotina</taxon>
        <taxon>Dothideomycetes</taxon>
        <taxon>Pleosporomycetidae</taxon>
        <taxon>Pleosporales</taxon>
        <taxon>Pleosporineae</taxon>
        <taxon>Pleosporaceae</taxon>
        <taxon>Bipolaris</taxon>
    </lineage>
</organism>
<gene>
    <name evidence="5" type="ORF">COCVIDRAFT_116300</name>
</gene>
<keyword evidence="3" id="KW-0067">ATP-binding</keyword>
<dbReference type="InterPro" id="IPR052032">
    <property type="entry name" value="ATP-dep_AA_Ligase"/>
</dbReference>
<dbReference type="GeneID" id="26250895"/>
<proteinExistence type="predicted"/>
<keyword evidence="1" id="KW-0436">Ligase</keyword>
<dbReference type="InterPro" id="IPR041472">
    <property type="entry name" value="BL00235/CARNS1_N"/>
</dbReference>